<evidence type="ECO:0000313" key="3">
    <source>
        <dbReference type="Proteomes" id="UP000324974"/>
    </source>
</evidence>
<dbReference type="RefSeq" id="WP_149115037.1">
    <property type="nucleotide sequence ID" value="NZ_CP042425.1"/>
</dbReference>
<dbReference type="EMBL" id="CP042425">
    <property type="protein sequence ID" value="QEL20780.1"/>
    <property type="molecule type" value="Genomic_DNA"/>
</dbReference>
<name>A0A5C1AP52_9BACT</name>
<feature type="region of interest" description="Disordered" evidence="1">
    <location>
        <begin position="83"/>
        <end position="144"/>
    </location>
</feature>
<reference evidence="3" key="1">
    <citation type="submission" date="2019-08" db="EMBL/GenBank/DDBJ databases">
        <title>Limnoglobus roseus gen. nov., sp. nov., a novel freshwater planctomycete with a giant genome from the family Gemmataceae.</title>
        <authorList>
            <person name="Kulichevskaya I.S."/>
            <person name="Naumoff D.G."/>
            <person name="Miroshnikov K."/>
            <person name="Ivanova A."/>
            <person name="Philippov D.A."/>
            <person name="Hakobyan A."/>
            <person name="Rijpstra I.C."/>
            <person name="Sinninghe Damste J.S."/>
            <person name="Liesack W."/>
            <person name="Dedysh S.N."/>
        </authorList>
    </citation>
    <scope>NUCLEOTIDE SEQUENCE [LARGE SCALE GENOMIC DNA]</scope>
    <source>
        <strain evidence="3">PX52</strain>
    </source>
</reference>
<dbReference type="Proteomes" id="UP000324974">
    <property type="component" value="Chromosome"/>
</dbReference>
<accession>A0A5C1AP52</accession>
<dbReference type="OrthoDB" id="9777817at2"/>
<sequence>MRKIEAAVRRENPPAWPGVVFVLEATPDRPPGRWGRADGATEVLGYDPTVPRPDFRFPGNPLVLGGIDPFACDPELRAAGLFGVNSTPDRPNVTPAEGGMFTTSQWPPSGQQEVALGDQDMRATHLRRRPTPSAATGTAGAGVG</sequence>
<dbReference type="KEGG" id="lrs:PX52LOC_07896"/>
<dbReference type="AlphaFoldDB" id="A0A5C1AP52"/>
<protein>
    <submittedName>
        <fullName evidence="2">Uncharacterized protein</fullName>
    </submittedName>
</protein>
<gene>
    <name evidence="2" type="ORF">PX52LOC_07896</name>
</gene>
<feature type="compositionally biased region" description="Polar residues" evidence="1">
    <location>
        <begin position="101"/>
        <end position="112"/>
    </location>
</feature>
<keyword evidence="3" id="KW-1185">Reference proteome</keyword>
<evidence type="ECO:0000256" key="1">
    <source>
        <dbReference type="SAM" id="MobiDB-lite"/>
    </source>
</evidence>
<organism evidence="2 3">
    <name type="scientific">Limnoglobus roseus</name>
    <dbReference type="NCBI Taxonomy" id="2598579"/>
    <lineage>
        <taxon>Bacteria</taxon>
        <taxon>Pseudomonadati</taxon>
        <taxon>Planctomycetota</taxon>
        <taxon>Planctomycetia</taxon>
        <taxon>Gemmatales</taxon>
        <taxon>Gemmataceae</taxon>
        <taxon>Limnoglobus</taxon>
    </lineage>
</organism>
<evidence type="ECO:0000313" key="2">
    <source>
        <dbReference type="EMBL" id="QEL20780.1"/>
    </source>
</evidence>
<proteinExistence type="predicted"/>